<evidence type="ECO:0000256" key="1">
    <source>
        <dbReference type="SAM" id="MobiDB-lite"/>
    </source>
</evidence>
<reference evidence="3" key="1">
    <citation type="journal article" date="2019" name="Int. J. Syst. Evol. Microbiol.">
        <title>The Global Catalogue of Microorganisms (GCM) 10K type strain sequencing project: providing services to taxonomists for standard genome sequencing and annotation.</title>
        <authorList>
            <consortium name="The Broad Institute Genomics Platform"/>
            <consortium name="The Broad Institute Genome Sequencing Center for Infectious Disease"/>
            <person name="Wu L."/>
            <person name="Ma J."/>
        </authorList>
    </citation>
    <scope>NUCLEOTIDE SEQUENCE [LARGE SCALE GENOMIC DNA]</scope>
    <source>
        <strain evidence="3">NBRC 112299</strain>
    </source>
</reference>
<protein>
    <submittedName>
        <fullName evidence="2">Uncharacterized protein</fullName>
    </submittedName>
</protein>
<dbReference type="EMBL" id="BSUN01000001">
    <property type="protein sequence ID" value="GMA36372.1"/>
    <property type="molecule type" value="Genomic_DNA"/>
</dbReference>
<dbReference type="Proteomes" id="UP001157125">
    <property type="component" value="Unassembled WGS sequence"/>
</dbReference>
<accession>A0ABQ6IEQ3</accession>
<proteinExistence type="predicted"/>
<keyword evidence="3" id="KW-1185">Reference proteome</keyword>
<sequence>MEFTATLEVAPYTPTGTWSVRNEDRKPLTDRFVQAQEDLTAATEELALPVRPLPRRANRGPPPRRRLKRYKNRKAVRLLDKLGR</sequence>
<gene>
    <name evidence="2" type="ORF">GCM10025876_25760</name>
</gene>
<feature type="compositionally biased region" description="Basic residues" evidence="1">
    <location>
        <begin position="53"/>
        <end position="72"/>
    </location>
</feature>
<comment type="caution">
    <text evidence="2">The sequence shown here is derived from an EMBL/GenBank/DDBJ whole genome shotgun (WGS) entry which is preliminary data.</text>
</comment>
<evidence type="ECO:0000313" key="3">
    <source>
        <dbReference type="Proteomes" id="UP001157125"/>
    </source>
</evidence>
<feature type="region of interest" description="Disordered" evidence="1">
    <location>
        <begin position="43"/>
        <end position="72"/>
    </location>
</feature>
<name>A0ABQ6IEQ3_9MICO</name>
<evidence type="ECO:0000313" key="2">
    <source>
        <dbReference type="EMBL" id="GMA36372.1"/>
    </source>
</evidence>
<organism evidence="2 3">
    <name type="scientific">Demequina litorisediminis</name>
    <dbReference type="NCBI Taxonomy" id="1849022"/>
    <lineage>
        <taxon>Bacteria</taxon>
        <taxon>Bacillati</taxon>
        <taxon>Actinomycetota</taxon>
        <taxon>Actinomycetes</taxon>
        <taxon>Micrococcales</taxon>
        <taxon>Demequinaceae</taxon>
        <taxon>Demequina</taxon>
    </lineage>
</organism>